<protein>
    <submittedName>
        <fullName evidence="1">DUF4139 domain-containing protein</fullName>
    </submittedName>
</protein>
<accession>A0ABY3TY45</accession>
<reference evidence="1" key="1">
    <citation type="submission" date="2022-08" db="EMBL/GenBank/DDBJ databases">
        <title>Complete genome sequence of 14 non-tuberculosis mycobacteria type-strains.</title>
        <authorList>
            <person name="Igarashi Y."/>
            <person name="Osugi A."/>
            <person name="Mitarai S."/>
        </authorList>
    </citation>
    <scope>NUCLEOTIDE SEQUENCE</scope>
    <source>
        <strain evidence="1">DSM 45575</strain>
    </source>
</reference>
<sequence length="623" mass="67348">MSPRPPVTRLVLYKHGVAFVGRRGPIDGDFTLTVRRDDMKDVLKSLFVDVGARDSADPALLGAVTFDTPADAHEEAAARDLPGHPGAALVGLLDGLRGRSVELDCGDRRRRGAVIGVDDAGDGRRQLVLRTDADEISLVDLAAVERLTVVEAPSRDDLSYRVEKLRGATGGQHREVTVAVRGRAEDARVSYLVAAPIWRVSYRLIRDASSLTVVAMGIIHNPLDEDLTEVEVTLTTGQPLSFDVDLYSARRVRRTVREERDRVAAPQGARAMVSAAMRSAGPGDAESAAGYAAAAADVDTDERGEYFHYRLATPVSLKRGGAATVPLAVAPVADVRRELVWRPGGGPAPEVVLAFTNTTGVVLEEGPAVVYEQGGYAGEAMVEFTARGAALRCAFAKDLAVRCETTPTWHTVTTRVRLATEAVVEEQRVECRHRLRADSQHDDPVEVVFELPRTDGHRFVGGAQARDGGADARWQRFAVTVPGGRSVTAEVVETWPVYTEVDYEDLAPGRLESWLAGRALDAETVAALSGVLAHWERATRLDGRHERAVSARAELYDAQSRLTEQLQVLGTDDEEGRLRARQVAELAALQDRVGDLDAEVDRLRADAAAARSAAAAELHRLVS</sequence>
<organism evidence="1 2">
    <name type="scientific">Mycolicibacillus parakoreensis</name>
    <dbReference type="NCBI Taxonomy" id="1069221"/>
    <lineage>
        <taxon>Bacteria</taxon>
        <taxon>Bacillati</taxon>
        <taxon>Actinomycetota</taxon>
        <taxon>Actinomycetes</taxon>
        <taxon>Mycobacteriales</taxon>
        <taxon>Mycobacteriaceae</taxon>
        <taxon>Mycolicibacillus</taxon>
    </lineage>
</organism>
<gene>
    <name evidence="1" type="ORF">MIU77_12990</name>
</gene>
<keyword evidence="2" id="KW-1185">Reference proteome</keyword>
<dbReference type="RefSeq" id="WP_240170081.1">
    <property type="nucleotide sequence ID" value="NZ_CP092365.1"/>
</dbReference>
<proteinExistence type="predicted"/>
<dbReference type="Proteomes" id="UP001055200">
    <property type="component" value="Chromosome"/>
</dbReference>
<evidence type="ECO:0000313" key="1">
    <source>
        <dbReference type="EMBL" id="ULN51799.1"/>
    </source>
</evidence>
<name>A0ABY3TY45_9MYCO</name>
<dbReference type="EMBL" id="CP092365">
    <property type="protein sequence ID" value="ULN51799.1"/>
    <property type="molecule type" value="Genomic_DNA"/>
</dbReference>
<evidence type="ECO:0000313" key="2">
    <source>
        <dbReference type="Proteomes" id="UP001055200"/>
    </source>
</evidence>